<evidence type="ECO:0000313" key="1">
    <source>
        <dbReference type="EMBL" id="KAK0157308.1"/>
    </source>
</evidence>
<accession>A0AA39C3R3</accession>
<reference evidence="1" key="2">
    <citation type="submission" date="2023-03" db="EMBL/GenBank/DDBJ databases">
        <authorList>
            <person name="Inwood S.N."/>
            <person name="Skelly J.G."/>
            <person name="Guhlin J."/>
            <person name="Harrop T.W.R."/>
            <person name="Goldson S.G."/>
            <person name="Dearden P.K."/>
        </authorList>
    </citation>
    <scope>NUCLEOTIDE SEQUENCE</scope>
    <source>
        <strain evidence="1">Irish</strain>
        <tissue evidence="1">Whole body</tissue>
    </source>
</reference>
<dbReference type="Proteomes" id="UP001168990">
    <property type="component" value="Unassembled WGS sequence"/>
</dbReference>
<protein>
    <submittedName>
        <fullName evidence="1">Uncharacterized protein</fullName>
    </submittedName>
</protein>
<name>A0AA39C3R3_9HYME</name>
<organism evidence="1 2">
    <name type="scientific">Microctonus aethiopoides</name>
    <dbReference type="NCBI Taxonomy" id="144406"/>
    <lineage>
        <taxon>Eukaryota</taxon>
        <taxon>Metazoa</taxon>
        <taxon>Ecdysozoa</taxon>
        <taxon>Arthropoda</taxon>
        <taxon>Hexapoda</taxon>
        <taxon>Insecta</taxon>
        <taxon>Pterygota</taxon>
        <taxon>Neoptera</taxon>
        <taxon>Endopterygota</taxon>
        <taxon>Hymenoptera</taxon>
        <taxon>Apocrita</taxon>
        <taxon>Ichneumonoidea</taxon>
        <taxon>Braconidae</taxon>
        <taxon>Euphorinae</taxon>
        <taxon>Microctonus</taxon>
    </lineage>
</organism>
<gene>
    <name evidence="1" type="ORF">PV328_011066</name>
</gene>
<dbReference type="EMBL" id="JAQQBS010001425">
    <property type="protein sequence ID" value="KAK0157308.1"/>
    <property type="molecule type" value="Genomic_DNA"/>
</dbReference>
<evidence type="ECO:0000313" key="2">
    <source>
        <dbReference type="Proteomes" id="UP001168990"/>
    </source>
</evidence>
<keyword evidence="2" id="KW-1185">Reference proteome</keyword>
<proteinExistence type="predicted"/>
<comment type="caution">
    <text evidence="1">The sequence shown here is derived from an EMBL/GenBank/DDBJ whole genome shotgun (WGS) entry which is preliminary data.</text>
</comment>
<dbReference type="AlphaFoldDB" id="A0AA39C3R3"/>
<reference evidence="1" key="1">
    <citation type="journal article" date="2023" name="bioRxiv">
        <title>Scaffold-level genome assemblies of two parasitoid biocontrol wasps reveal the parthenogenesis mechanism and an associated novel virus.</title>
        <authorList>
            <person name="Inwood S."/>
            <person name="Skelly J."/>
            <person name="Guhlin J."/>
            <person name="Harrop T."/>
            <person name="Goldson S."/>
            <person name="Dearden P."/>
        </authorList>
    </citation>
    <scope>NUCLEOTIDE SEQUENCE</scope>
    <source>
        <strain evidence="1">Irish</strain>
        <tissue evidence="1">Whole body</tissue>
    </source>
</reference>
<sequence>MANRNHKETEDILKQIVRTSDIIRRKLKMIKLGRDKTEQAMKEVFKPVMTPLEKLVTTSNQMKREIKDKPTDIISKEEIDQTYATAISENYDRVEIDHTFNNSELNKTINQFESDDIPFESSPLKKHESVVNTKSSQRFMSATYLSSKLLPNSYTTIENNSTLYLKKLFSNKKGMDTRFGVRKLKDR</sequence>